<dbReference type="Proteomes" id="UP000050761">
    <property type="component" value="Unassembled WGS sequence"/>
</dbReference>
<dbReference type="OrthoDB" id="5872718at2759"/>
<accession>A0A183G2A4</accession>
<dbReference type="WBParaSite" id="HPBE_0001540901-mRNA-1">
    <property type="protein sequence ID" value="HPBE_0001540901-mRNA-1"/>
    <property type="gene ID" value="HPBE_0001540901"/>
</dbReference>
<sequence>PSKVLSGNNSVQCFAFVKQFTLNFTAVVKRSGSNMSHLYVTRMAQSMEADKLKIVSIISVYYCLPAVVLERCFATYFLDDYERKPRTYIGYFIIMSLLVIATWSSYMYHTGSSVPILVIFICRSSR</sequence>
<dbReference type="PANTHER" id="PTHR47518:SF11">
    <property type="entry name" value="SERPENTINE RECEPTOR, CLASS E (EPSILON)-RELATED"/>
    <property type="match status" value="1"/>
</dbReference>
<reference evidence="3 4" key="1">
    <citation type="submission" date="2018-11" db="EMBL/GenBank/DDBJ databases">
        <authorList>
            <consortium name="Pathogen Informatics"/>
        </authorList>
    </citation>
    <scope>NUCLEOTIDE SEQUENCE [LARGE SCALE GENOMIC DNA]</scope>
</reference>
<proteinExistence type="inferred from homology"/>
<keyword evidence="4" id="KW-1185">Reference proteome</keyword>
<gene>
    <name evidence="3" type="ORF">HPBE_LOCUS15408</name>
</gene>
<evidence type="ECO:0000313" key="4">
    <source>
        <dbReference type="Proteomes" id="UP000050761"/>
    </source>
</evidence>
<organism evidence="4 5">
    <name type="scientific">Heligmosomoides polygyrus</name>
    <name type="common">Parasitic roundworm</name>
    <dbReference type="NCBI Taxonomy" id="6339"/>
    <lineage>
        <taxon>Eukaryota</taxon>
        <taxon>Metazoa</taxon>
        <taxon>Ecdysozoa</taxon>
        <taxon>Nematoda</taxon>
        <taxon>Chromadorea</taxon>
        <taxon>Rhabditida</taxon>
        <taxon>Rhabditina</taxon>
        <taxon>Rhabditomorpha</taxon>
        <taxon>Strongyloidea</taxon>
        <taxon>Heligmosomidae</taxon>
        <taxon>Heligmosomoides</taxon>
    </lineage>
</organism>
<dbReference type="GO" id="GO:0007606">
    <property type="term" value="P:sensory perception of chemical stimulus"/>
    <property type="evidence" value="ECO:0007669"/>
    <property type="project" value="InterPro"/>
</dbReference>
<dbReference type="EMBL" id="UZAH01028839">
    <property type="protein sequence ID" value="VDP02682.1"/>
    <property type="molecule type" value="Genomic_DNA"/>
</dbReference>
<evidence type="ECO:0000313" key="5">
    <source>
        <dbReference type="WBParaSite" id="HPBE_0001540901-mRNA-1"/>
    </source>
</evidence>
<comment type="similarity">
    <text evidence="1">Belongs to the nematode receptor-like protein sre family.</text>
</comment>
<keyword evidence="2" id="KW-0812">Transmembrane</keyword>
<feature type="transmembrane region" description="Helical" evidence="2">
    <location>
        <begin position="89"/>
        <end position="122"/>
    </location>
</feature>
<dbReference type="InterPro" id="IPR004151">
    <property type="entry name" value="7TM_GPCR_serpentine_rcpt_Sre"/>
</dbReference>
<dbReference type="GO" id="GO:0016020">
    <property type="term" value="C:membrane"/>
    <property type="evidence" value="ECO:0007669"/>
    <property type="project" value="InterPro"/>
</dbReference>
<dbReference type="InterPro" id="IPR052854">
    <property type="entry name" value="Serpentine_rcpt_epsilon"/>
</dbReference>
<keyword evidence="2" id="KW-0472">Membrane</keyword>
<reference evidence="5" key="2">
    <citation type="submission" date="2019-09" db="UniProtKB">
        <authorList>
            <consortium name="WormBaseParasite"/>
        </authorList>
    </citation>
    <scope>IDENTIFICATION</scope>
</reference>
<dbReference type="AlphaFoldDB" id="A0A183G2A4"/>
<keyword evidence="2" id="KW-1133">Transmembrane helix</keyword>
<dbReference type="PANTHER" id="PTHR47518">
    <property type="entry name" value="SERPENTINE RECEPTOR CLASS EPSILON-13-RELATED"/>
    <property type="match status" value="1"/>
</dbReference>
<evidence type="ECO:0000256" key="2">
    <source>
        <dbReference type="SAM" id="Phobius"/>
    </source>
</evidence>
<feature type="transmembrane region" description="Helical" evidence="2">
    <location>
        <begin position="52"/>
        <end position="69"/>
    </location>
</feature>
<name>A0A183G2A4_HELPZ</name>
<accession>A0A3P7ZQD4</accession>
<dbReference type="Pfam" id="PF03125">
    <property type="entry name" value="Sre"/>
    <property type="match status" value="1"/>
</dbReference>
<protein>
    <submittedName>
        <fullName evidence="5">G_PROTEIN_RECEP_F1_2 domain-containing protein</fullName>
    </submittedName>
</protein>
<evidence type="ECO:0000256" key="1">
    <source>
        <dbReference type="ARBA" id="ARBA00006803"/>
    </source>
</evidence>
<evidence type="ECO:0000313" key="3">
    <source>
        <dbReference type="EMBL" id="VDP02682.1"/>
    </source>
</evidence>